<dbReference type="EMBL" id="MUXF01000008">
    <property type="protein sequence ID" value="PUE66826.1"/>
    <property type="molecule type" value="Genomic_DNA"/>
</dbReference>
<dbReference type="PANTHER" id="PTHR37423">
    <property type="entry name" value="SOLUBLE LYTIC MUREIN TRANSGLYCOSYLASE-RELATED"/>
    <property type="match status" value="1"/>
</dbReference>
<dbReference type="Pfam" id="PF01464">
    <property type="entry name" value="SLT"/>
    <property type="match status" value="1"/>
</dbReference>
<protein>
    <recommendedName>
        <fullName evidence="2">Transglycosylase SLT domain-containing protein</fullName>
    </recommendedName>
</protein>
<feature type="domain" description="Transglycosylase SLT" evidence="2">
    <location>
        <begin position="4"/>
        <end position="110"/>
    </location>
</feature>
<dbReference type="Proteomes" id="UP000251311">
    <property type="component" value="Unassembled WGS sequence"/>
</dbReference>
<dbReference type="PANTHER" id="PTHR37423:SF2">
    <property type="entry name" value="MEMBRANE-BOUND LYTIC MUREIN TRANSGLYCOSYLASE C"/>
    <property type="match status" value="1"/>
</dbReference>
<proteinExistence type="inferred from homology"/>
<evidence type="ECO:0000313" key="3">
    <source>
        <dbReference type="EMBL" id="PUE66826.1"/>
    </source>
</evidence>
<reference evidence="3 4" key="1">
    <citation type="submission" date="2017-02" db="EMBL/GenBank/DDBJ databases">
        <title>Arcobacter lacus sp. nov., a new species isolated from reclaimed water.</title>
        <authorList>
            <person name="Figueras M.J."/>
            <person name="Perez-Cataluna A."/>
            <person name="Salas-Masso N."/>
        </authorList>
    </citation>
    <scope>NUCLEOTIDE SEQUENCE [LARGE SCALE GENOMIC DNA]</scope>
    <source>
        <strain evidence="3 4">RW43-9</strain>
    </source>
</reference>
<name>A0ABX5JKB1_9BACT</name>
<dbReference type="InterPro" id="IPR008258">
    <property type="entry name" value="Transglycosylase_SLT_dom_1"/>
</dbReference>
<evidence type="ECO:0000256" key="1">
    <source>
        <dbReference type="ARBA" id="ARBA00007734"/>
    </source>
</evidence>
<evidence type="ECO:0000313" key="4">
    <source>
        <dbReference type="Proteomes" id="UP000251311"/>
    </source>
</evidence>
<accession>A0ABX5JKB1</accession>
<comment type="similarity">
    <text evidence="1">Belongs to the transglycosylase Slt family.</text>
</comment>
<gene>
    <name evidence="3" type="ORF">B0175_05235</name>
</gene>
<comment type="caution">
    <text evidence="3">The sequence shown here is derived from an EMBL/GenBank/DDBJ whole genome shotgun (WGS) entry which is preliminary data.</text>
</comment>
<keyword evidence="4" id="KW-1185">Reference proteome</keyword>
<organism evidence="3 4">
    <name type="scientific">Arcobacter lacus</name>
    <dbReference type="NCBI Taxonomy" id="1912876"/>
    <lineage>
        <taxon>Bacteria</taxon>
        <taxon>Pseudomonadati</taxon>
        <taxon>Campylobacterota</taxon>
        <taxon>Epsilonproteobacteria</taxon>
        <taxon>Campylobacterales</taxon>
        <taxon>Arcobacteraceae</taxon>
        <taxon>Arcobacter</taxon>
    </lineage>
</organism>
<evidence type="ECO:0000259" key="2">
    <source>
        <dbReference type="Pfam" id="PF01464"/>
    </source>
</evidence>
<dbReference type="Gene3D" id="1.10.530.10">
    <property type="match status" value="1"/>
</dbReference>
<sequence>MAQAVQESRFNPNAKSPVGALGIAQFMPLTAKEVGQELKGHQLFKNGFNPLNDIQSVYAQVYYMNKLFKSWKVERIALEKFELALASYNAGLGNILKAQKLSGNQRKWNDIKKYLSNITGRNSLETINYVEYIKGYVLQVKK</sequence>
<dbReference type="InterPro" id="IPR023346">
    <property type="entry name" value="Lysozyme-like_dom_sf"/>
</dbReference>
<dbReference type="SUPFAM" id="SSF53955">
    <property type="entry name" value="Lysozyme-like"/>
    <property type="match status" value="1"/>
</dbReference>